<evidence type="ECO:0000313" key="4">
    <source>
        <dbReference type="Proteomes" id="UP000242704"/>
    </source>
</evidence>
<name>A0AAE5SXK1_STACR</name>
<sequence>MSELTPRQVRFVNEYIKTLNITQSAIKAGYAPNSAHVTGSRLLRNEKVDEYIKSQQDKVMDDSILTAKELLHLLTNAAVGDETETKEVVVKRSSFEKNPDTGRMNLVYNEHVELVEVPIKPSDRLKARDMLGKYHSLFTEKVDLNVATPVFIDNISEDGFKK</sequence>
<evidence type="ECO:0000313" key="3">
    <source>
        <dbReference type="EMBL" id="PTG11490.1"/>
    </source>
</evidence>
<dbReference type="Proteomes" id="UP000242704">
    <property type="component" value="Unassembled WGS sequence"/>
</dbReference>
<dbReference type="RefSeq" id="WP_107360840.1">
    <property type="nucleotide sequence ID" value="NZ_PZBZ01000084.1"/>
</dbReference>
<evidence type="ECO:0000256" key="2">
    <source>
        <dbReference type="ARBA" id="ARBA00023219"/>
    </source>
</evidence>
<reference evidence="3 4" key="1">
    <citation type="journal article" date="2016" name="Front. Microbiol.">
        <title>Comprehensive Phylogenetic Analysis of Bovine Non-aureus Staphylococci Species Based on Whole-Genome Sequencing.</title>
        <authorList>
            <person name="Naushad S."/>
            <person name="Barkema H.W."/>
            <person name="Luby C."/>
            <person name="Condas L.A."/>
            <person name="Nobrega D.B."/>
            <person name="Carson D.A."/>
            <person name="De Buck J."/>
        </authorList>
    </citation>
    <scope>NUCLEOTIDE SEQUENCE [LARGE SCALE GENOMIC DNA]</scope>
    <source>
        <strain evidence="3 4">SNUC 505</strain>
    </source>
</reference>
<dbReference type="InterPro" id="IPR005335">
    <property type="entry name" value="Terminase_ssu"/>
</dbReference>
<dbReference type="Gene3D" id="6.10.140.2160">
    <property type="match status" value="1"/>
</dbReference>
<dbReference type="PANTHER" id="PTHR41328">
    <property type="entry name" value="TERMINASE SMALL SUBUNIT-RELATED"/>
    <property type="match status" value="1"/>
</dbReference>
<dbReference type="Pfam" id="PF03592">
    <property type="entry name" value="Terminase_2"/>
    <property type="match status" value="1"/>
</dbReference>
<dbReference type="Gene3D" id="1.10.10.1400">
    <property type="entry name" value="Terminase, small subunit, N-terminal DNA-binding domain, HTH motif"/>
    <property type="match status" value="1"/>
</dbReference>
<dbReference type="PANTHER" id="PTHR41328:SF2">
    <property type="entry name" value="TERMINASE SMALL SUBUNIT"/>
    <property type="match status" value="1"/>
</dbReference>
<gene>
    <name evidence="3" type="ORF">BU653_10945</name>
</gene>
<proteinExistence type="predicted"/>
<dbReference type="AlphaFoldDB" id="A0AAE5SXK1"/>
<dbReference type="GO" id="GO:0051276">
    <property type="term" value="P:chromosome organization"/>
    <property type="evidence" value="ECO:0007669"/>
    <property type="project" value="InterPro"/>
</dbReference>
<comment type="caution">
    <text evidence="3">The sequence shown here is derived from an EMBL/GenBank/DDBJ whole genome shotgun (WGS) entry which is preliminary data.</text>
</comment>
<organism evidence="3 4">
    <name type="scientific">Staphylococcus chromogenes</name>
    <name type="common">Staphylococcus hyicus subsp. chromogenes</name>
    <dbReference type="NCBI Taxonomy" id="46126"/>
    <lineage>
        <taxon>Bacteria</taxon>
        <taxon>Bacillati</taxon>
        <taxon>Bacillota</taxon>
        <taxon>Bacilli</taxon>
        <taxon>Bacillales</taxon>
        <taxon>Staphylococcaceae</taxon>
        <taxon>Staphylococcus</taxon>
    </lineage>
</organism>
<dbReference type="InterPro" id="IPR052404">
    <property type="entry name" value="SPP1-like_terminase"/>
</dbReference>
<evidence type="ECO:0000256" key="1">
    <source>
        <dbReference type="ARBA" id="ARBA00022612"/>
    </source>
</evidence>
<protein>
    <submittedName>
        <fullName evidence="3">Terminase small subunit</fullName>
    </submittedName>
</protein>
<dbReference type="InterPro" id="IPR038713">
    <property type="entry name" value="Terminase_Gp1_N_sf"/>
</dbReference>
<dbReference type="EMBL" id="PZBZ01000084">
    <property type="protein sequence ID" value="PTG11490.1"/>
    <property type="molecule type" value="Genomic_DNA"/>
</dbReference>
<accession>A0AAE5SXK1</accession>
<keyword evidence="1" id="KW-1188">Viral release from host cell</keyword>
<keyword evidence="2" id="KW-0231">Viral genome packaging</keyword>